<evidence type="ECO:0000313" key="2">
    <source>
        <dbReference type="EMBL" id="TKA24849.1"/>
    </source>
</evidence>
<reference evidence="2 3" key="1">
    <citation type="submission" date="2017-03" db="EMBL/GenBank/DDBJ databases">
        <title>Genomes of endolithic fungi from Antarctica.</title>
        <authorList>
            <person name="Coleine C."/>
            <person name="Masonjones S."/>
            <person name="Stajich J.E."/>
        </authorList>
    </citation>
    <scope>NUCLEOTIDE SEQUENCE [LARGE SCALE GENOMIC DNA]</scope>
    <source>
        <strain evidence="2 3">CCFEE 6315</strain>
    </source>
</reference>
<name>A0A4V5N3W9_9PEZI</name>
<dbReference type="PANTHER" id="PTHR47345:SF1">
    <property type="entry name" value="CUT9-INTERACTING PROTEIN SCN1"/>
    <property type="match status" value="1"/>
</dbReference>
<protein>
    <recommendedName>
        <fullName evidence="4">Cut9 interacting protein Scn1</fullName>
    </recommendedName>
</protein>
<comment type="caution">
    <text evidence="2">The sequence shown here is derived from an EMBL/GenBank/DDBJ whole genome shotgun (WGS) entry which is preliminary data.</text>
</comment>
<dbReference type="PANTHER" id="PTHR47345">
    <property type="entry name" value="CUT9-INTERACTING PROTEIN SCN1"/>
    <property type="match status" value="1"/>
</dbReference>
<evidence type="ECO:0000313" key="3">
    <source>
        <dbReference type="Proteomes" id="UP000308549"/>
    </source>
</evidence>
<feature type="region of interest" description="Disordered" evidence="1">
    <location>
        <begin position="200"/>
        <end position="242"/>
    </location>
</feature>
<dbReference type="InterPro" id="IPR053044">
    <property type="entry name" value="Metallo-hydrolase/TatD-type"/>
</dbReference>
<feature type="region of interest" description="Disordered" evidence="1">
    <location>
        <begin position="133"/>
        <end position="157"/>
    </location>
</feature>
<dbReference type="SUPFAM" id="SSF51556">
    <property type="entry name" value="Metallo-dependent hydrolases"/>
    <property type="match status" value="1"/>
</dbReference>
<accession>A0A4V5N3W9</accession>
<proteinExistence type="predicted"/>
<dbReference type="InterPro" id="IPR032466">
    <property type="entry name" value="Metal_Hydrolase"/>
</dbReference>
<gene>
    <name evidence="2" type="ORF">B0A50_06578</name>
</gene>
<dbReference type="EMBL" id="NAJL01000040">
    <property type="protein sequence ID" value="TKA24849.1"/>
    <property type="molecule type" value="Genomic_DNA"/>
</dbReference>
<dbReference type="OrthoDB" id="413993at2759"/>
<dbReference type="Proteomes" id="UP000308549">
    <property type="component" value="Unassembled WGS sequence"/>
</dbReference>
<dbReference type="AlphaFoldDB" id="A0A4V5N3W9"/>
<sequence>MATRAQDQELVANAADEYGVTGQDVELANDTERWSKEHKMIPAFGWHPWFSHQMFDEVEYDGVSSLTPEQKIAHYQSVLTPKSEDRNALLALPDPRPFGHFLAQTRDYLTRYPLALIGEVGLDRSFRIPESWLPGQADERDDSLTPGGREGRKLSPYKVSLDHQRKVLFAQLRLAGEMQRAVSVHGVAAHGLVHDTLAETWKGHERKAPSKRARKRAEQQAFAGPSSPAADEDDNTTKPMPYPPRVCLHSFSGPAETVRQYTATTVPCEVYFSFSTTINAWTDQDSDRPRTGKVEAAVQQVPDDRILIESDLHTAGDRMDEYLEEIAKKICTVKGWEIEDGVRRLGKNWKRFVFGAA</sequence>
<dbReference type="Gene3D" id="3.20.20.140">
    <property type="entry name" value="Metal-dependent hydrolases"/>
    <property type="match status" value="1"/>
</dbReference>
<dbReference type="Pfam" id="PF01026">
    <property type="entry name" value="TatD_DNase"/>
    <property type="match status" value="1"/>
</dbReference>
<keyword evidence="3" id="KW-1185">Reference proteome</keyword>
<dbReference type="InterPro" id="IPR001130">
    <property type="entry name" value="TatD-like"/>
</dbReference>
<evidence type="ECO:0000256" key="1">
    <source>
        <dbReference type="SAM" id="MobiDB-lite"/>
    </source>
</evidence>
<dbReference type="GO" id="GO:0016788">
    <property type="term" value="F:hydrolase activity, acting on ester bonds"/>
    <property type="evidence" value="ECO:0007669"/>
    <property type="project" value="InterPro"/>
</dbReference>
<organism evidence="2 3">
    <name type="scientific">Salinomyces thailandicus</name>
    <dbReference type="NCBI Taxonomy" id="706561"/>
    <lineage>
        <taxon>Eukaryota</taxon>
        <taxon>Fungi</taxon>
        <taxon>Dikarya</taxon>
        <taxon>Ascomycota</taxon>
        <taxon>Pezizomycotina</taxon>
        <taxon>Dothideomycetes</taxon>
        <taxon>Dothideomycetidae</taxon>
        <taxon>Mycosphaerellales</taxon>
        <taxon>Teratosphaeriaceae</taxon>
        <taxon>Salinomyces</taxon>
    </lineage>
</organism>
<evidence type="ECO:0008006" key="4">
    <source>
        <dbReference type="Google" id="ProtNLM"/>
    </source>
</evidence>